<reference evidence="9" key="1">
    <citation type="submission" date="2025-08" db="UniProtKB">
        <authorList>
            <consortium name="Ensembl"/>
        </authorList>
    </citation>
    <scope>IDENTIFICATION</scope>
</reference>
<evidence type="ECO:0000256" key="5">
    <source>
        <dbReference type="ARBA" id="ARBA00022825"/>
    </source>
</evidence>
<dbReference type="CDD" id="cd00190">
    <property type="entry name" value="Tryp_SPc"/>
    <property type="match status" value="1"/>
</dbReference>
<sequence length="185" mass="19949">TYFITCFITLSVAHVKAASGVDRIVGGYECSPHSQPWQVSLNVGYHFCGGSLITDQWVVSAAHCWYYPDSMQTLDHDIMLIKLAHPVRTDAYVQPVSLPTACPAAGTSCVVSGWGNILSDGGEFLFSPYNLQCVNIPILSNAECEGSYPGMITSTMLCAGYLEGGKDACQVRANGHGPVRLLERL</sequence>
<dbReference type="AlphaFoldDB" id="A0A8C3HIK5"/>
<dbReference type="SUPFAM" id="SSF50494">
    <property type="entry name" value="Trypsin-like serine proteases"/>
    <property type="match status" value="1"/>
</dbReference>
<dbReference type="Pfam" id="PF00089">
    <property type="entry name" value="Trypsin"/>
    <property type="match status" value="1"/>
</dbReference>
<dbReference type="Proteomes" id="UP000694380">
    <property type="component" value="Unplaced"/>
</dbReference>
<feature type="signal peptide" evidence="7">
    <location>
        <begin position="1"/>
        <end position="20"/>
    </location>
</feature>
<dbReference type="PANTHER" id="PTHR24264">
    <property type="entry name" value="TRYPSIN-RELATED"/>
    <property type="match status" value="1"/>
</dbReference>
<dbReference type="GO" id="GO:0006508">
    <property type="term" value="P:proteolysis"/>
    <property type="evidence" value="ECO:0007669"/>
    <property type="project" value="UniProtKB-KW"/>
</dbReference>
<dbReference type="InterPro" id="IPR050127">
    <property type="entry name" value="Serine_Proteases_S1"/>
</dbReference>
<evidence type="ECO:0000256" key="2">
    <source>
        <dbReference type="ARBA" id="ARBA00022525"/>
    </source>
</evidence>
<keyword evidence="3" id="KW-0645">Protease</keyword>
<organism evidence="9 10">
    <name type="scientific">Chrysemys picta bellii</name>
    <name type="common">Western painted turtle</name>
    <name type="synonym">Emys bellii</name>
    <dbReference type="NCBI Taxonomy" id="8478"/>
    <lineage>
        <taxon>Eukaryota</taxon>
        <taxon>Metazoa</taxon>
        <taxon>Chordata</taxon>
        <taxon>Craniata</taxon>
        <taxon>Vertebrata</taxon>
        <taxon>Euteleostomi</taxon>
        <taxon>Archelosauria</taxon>
        <taxon>Testudinata</taxon>
        <taxon>Testudines</taxon>
        <taxon>Cryptodira</taxon>
        <taxon>Durocryptodira</taxon>
        <taxon>Testudinoidea</taxon>
        <taxon>Emydidae</taxon>
        <taxon>Chrysemys</taxon>
    </lineage>
</organism>
<evidence type="ECO:0000256" key="6">
    <source>
        <dbReference type="ARBA" id="ARBA00023157"/>
    </source>
</evidence>
<dbReference type="InterPro" id="IPR043504">
    <property type="entry name" value="Peptidase_S1_PA_chymotrypsin"/>
</dbReference>
<name>A0A8C3HIK5_CHRPI</name>
<evidence type="ECO:0000313" key="10">
    <source>
        <dbReference type="Proteomes" id="UP000694380"/>
    </source>
</evidence>
<keyword evidence="6" id="KW-1015">Disulfide bond</keyword>
<evidence type="ECO:0000256" key="1">
    <source>
        <dbReference type="ARBA" id="ARBA00004613"/>
    </source>
</evidence>
<dbReference type="PANTHER" id="PTHR24264:SF65">
    <property type="entry name" value="SRCR DOMAIN-CONTAINING PROTEIN"/>
    <property type="match status" value="1"/>
</dbReference>
<keyword evidence="7" id="KW-0732">Signal</keyword>
<keyword evidence="5" id="KW-0720">Serine protease</keyword>
<dbReference type="GO" id="GO:0005615">
    <property type="term" value="C:extracellular space"/>
    <property type="evidence" value="ECO:0007669"/>
    <property type="project" value="TreeGrafter"/>
</dbReference>
<proteinExistence type="predicted"/>
<evidence type="ECO:0000256" key="7">
    <source>
        <dbReference type="SAM" id="SignalP"/>
    </source>
</evidence>
<protein>
    <recommendedName>
        <fullName evidence="8">Peptidase S1 domain-containing protein</fullName>
    </recommendedName>
</protein>
<keyword evidence="2" id="KW-0964">Secreted</keyword>
<dbReference type="InterPro" id="IPR001254">
    <property type="entry name" value="Trypsin_dom"/>
</dbReference>
<evidence type="ECO:0000256" key="3">
    <source>
        <dbReference type="ARBA" id="ARBA00022670"/>
    </source>
</evidence>
<evidence type="ECO:0000313" key="9">
    <source>
        <dbReference type="Ensembl" id="ENSCPBP00000018801.1"/>
    </source>
</evidence>
<dbReference type="Gene3D" id="2.40.10.10">
    <property type="entry name" value="Trypsin-like serine proteases"/>
    <property type="match status" value="3"/>
</dbReference>
<evidence type="ECO:0000256" key="4">
    <source>
        <dbReference type="ARBA" id="ARBA00022801"/>
    </source>
</evidence>
<dbReference type="FunFam" id="2.40.10.10:FF:000166">
    <property type="entry name" value="Trypsin"/>
    <property type="match status" value="1"/>
</dbReference>
<dbReference type="InterPro" id="IPR009003">
    <property type="entry name" value="Peptidase_S1_PA"/>
</dbReference>
<evidence type="ECO:0000259" key="8">
    <source>
        <dbReference type="PROSITE" id="PS50240"/>
    </source>
</evidence>
<comment type="subcellular location">
    <subcellularLocation>
        <location evidence="1">Secreted</location>
    </subcellularLocation>
</comment>
<dbReference type="GO" id="GO:0004252">
    <property type="term" value="F:serine-type endopeptidase activity"/>
    <property type="evidence" value="ECO:0007669"/>
    <property type="project" value="InterPro"/>
</dbReference>
<dbReference type="Ensembl" id="ENSCPBT00000022176.1">
    <property type="protein sequence ID" value="ENSCPBP00000018801.1"/>
    <property type="gene ID" value="ENSCPBG00000013625.1"/>
</dbReference>
<dbReference type="PROSITE" id="PS50240">
    <property type="entry name" value="TRYPSIN_DOM"/>
    <property type="match status" value="1"/>
</dbReference>
<dbReference type="SMART" id="SM00020">
    <property type="entry name" value="Tryp_SPc"/>
    <property type="match status" value="1"/>
</dbReference>
<keyword evidence="4" id="KW-0378">Hydrolase</keyword>
<dbReference type="GeneTree" id="ENSGT01050000244883"/>
<dbReference type="InterPro" id="IPR018114">
    <property type="entry name" value="TRYPSIN_HIS"/>
</dbReference>
<gene>
    <name evidence="9" type="primary">LOC101938626</name>
</gene>
<dbReference type="PROSITE" id="PS00134">
    <property type="entry name" value="TRYPSIN_HIS"/>
    <property type="match status" value="1"/>
</dbReference>
<reference evidence="9" key="2">
    <citation type="submission" date="2025-09" db="UniProtKB">
        <authorList>
            <consortium name="Ensembl"/>
        </authorList>
    </citation>
    <scope>IDENTIFICATION</scope>
</reference>
<keyword evidence="10" id="KW-1185">Reference proteome</keyword>
<feature type="chain" id="PRO_5034306030" description="Peptidase S1 domain-containing protein" evidence="7">
    <location>
        <begin position="21"/>
        <end position="185"/>
    </location>
</feature>
<feature type="domain" description="Peptidase S1" evidence="8">
    <location>
        <begin position="24"/>
        <end position="185"/>
    </location>
</feature>
<accession>A0A8C3HIK5</accession>